<name>C9ML47_9BACT</name>
<dbReference type="EMBL" id="ACVA01000011">
    <property type="protein sequence ID" value="EEX19777.1"/>
    <property type="molecule type" value="Genomic_DNA"/>
</dbReference>
<evidence type="ECO:0000313" key="1">
    <source>
        <dbReference type="EMBL" id="EEX19777.1"/>
    </source>
</evidence>
<protein>
    <submittedName>
        <fullName evidence="1">Uncharacterized protein</fullName>
    </submittedName>
</protein>
<reference evidence="1 2" key="1">
    <citation type="submission" date="2009-09" db="EMBL/GenBank/DDBJ databases">
        <authorList>
            <person name="Weinstock G."/>
            <person name="Sodergren E."/>
            <person name="Clifton S."/>
            <person name="Fulton L."/>
            <person name="Fulton B."/>
            <person name="Courtney L."/>
            <person name="Fronick C."/>
            <person name="Harrison M."/>
            <person name="Strong C."/>
            <person name="Farmer C."/>
            <person name="Delahaunty K."/>
            <person name="Markovic C."/>
            <person name="Hall O."/>
            <person name="Minx P."/>
            <person name="Tomlinson C."/>
            <person name="Mitreva M."/>
            <person name="Nelson J."/>
            <person name="Hou S."/>
            <person name="Wollam A."/>
            <person name="Pepin K.H."/>
            <person name="Johnson M."/>
            <person name="Bhonagiri V."/>
            <person name="Nash W.E."/>
            <person name="Warren W."/>
            <person name="Chinwalla A."/>
            <person name="Mardis E.R."/>
            <person name="Wilson R.K."/>
        </authorList>
    </citation>
    <scope>NUCLEOTIDE SEQUENCE [LARGE SCALE GENOMIC DNA]</scope>
    <source>
        <strain evidence="1 2">F0319</strain>
    </source>
</reference>
<dbReference type="Proteomes" id="UP000003327">
    <property type="component" value="Unassembled WGS sequence"/>
</dbReference>
<dbReference type="RefSeq" id="WP_004381932.1">
    <property type="nucleotide sequence ID" value="NZ_GG698712.1"/>
</dbReference>
<organism evidence="1 2">
    <name type="scientific">Prevotella veroralis F0319</name>
    <dbReference type="NCBI Taxonomy" id="649761"/>
    <lineage>
        <taxon>Bacteria</taxon>
        <taxon>Pseudomonadati</taxon>
        <taxon>Bacteroidota</taxon>
        <taxon>Bacteroidia</taxon>
        <taxon>Bacteroidales</taxon>
        <taxon>Prevotellaceae</taxon>
        <taxon>Prevotella</taxon>
    </lineage>
</organism>
<sequence length="152" mass="17414">MLNTLDSYSISFGKFTETDPVTGDITLTEGGNKKFQVIKLTHELSNRINRGVLRSYGKKVEQSKISLQKYAHLSAQTEVDGEINQIKVVADIGFRYFGKNSKAINSVIDNYSKNKSFNLRKIVAPSTEHILTYINQGKRLQQAYQNRRRRRK</sequence>
<proteinExistence type="predicted"/>
<dbReference type="HOGENOM" id="CLU_1720705_0_0_10"/>
<dbReference type="AlphaFoldDB" id="C9ML47"/>
<accession>C9ML47</accession>
<keyword evidence="2" id="KW-1185">Reference proteome</keyword>
<gene>
    <name evidence="1" type="ORF">HMPREF0973_00322</name>
</gene>
<comment type="caution">
    <text evidence="1">The sequence shown here is derived from an EMBL/GenBank/DDBJ whole genome shotgun (WGS) entry which is preliminary data.</text>
</comment>
<evidence type="ECO:0000313" key="2">
    <source>
        <dbReference type="Proteomes" id="UP000003327"/>
    </source>
</evidence>
<dbReference type="STRING" id="649761.HMPREF0973_00322"/>